<keyword evidence="2" id="KW-1185">Reference proteome</keyword>
<protein>
    <submittedName>
        <fullName evidence="1">Uncharacterized protein</fullName>
    </submittedName>
</protein>
<accession>A0A402CEH7</accession>
<dbReference type="AlphaFoldDB" id="A0A402CEH7"/>
<sequence>MSCAAPFPAGSGHHRDCQVSVVALGALRVLSARAGTTDGENGFIIGLL</sequence>
<dbReference type="Proteomes" id="UP000287519">
    <property type="component" value="Unassembled WGS sequence"/>
</dbReference>
<organism evidence="1 2">
    <name type="scientific">Rhodococcus wratislaviensis</name>
    <name type="common">Tsukamurella wratislaviensis</name>
    <dbReference type="NCBI Taxonomy" id="44752"/>
    <lineage>
        <taxon>Bacteria</taxon>
        <taxon>Bacillati</taxon>
        <taxon>Actinomycetota</taxon>
        <taxon>Actinomycetes</taxon>
        <taxon>Mycobacteriales</taxon>
        <taxon>Nocardiaceae</taxon>
        <taxon>Rhodococcus</taxon>
    </lineage>
</organism>
<comment type="caution">
    <text evidence="1">The sequence shown here is derived from an EMBL/GenBank/DDBJ whole genome shotgun (WGS) entry which is preliminary data.</text>
</comment>
<evidence type="ECO:0000313" key="2">
    <source>
        <dbReference type="Proteomes" id="UP000287519"/>
    </source>
</evidence>
<gene>
    <name evidence="1" type="ORF">Rhow_005669</name>
</gene>
<name>A0A402CEH7_RHOWR</name>
<evidence type="ECO:0000313" key="1">
    <source>
        <dbReference type="EMBL" id="GCE42010.1"/>
    </source>
</evidence>
<proteinExistence type="predicted"/>
<reference evidence="1 2" key="1">
    <citation type="submission" date="2018-11" db="EMBL/GenBank/DDBJ databases">
        <title>Microbial catabolism of amino acid.</title>
        <authorList>
            <person name="Hibi M."/>
            <person name="Ogawa J."/>
        </authorList>
    </citation>
    <scope>NUCLEOTIDE SEQUENCE [LARGE SCALE GENOMIC DNA]</scope>
    <source>
        <strain evidence="1 2">C31-06</strain>
    </source>
</reference>
<dbReference type="EMBL" id="BHYM01000049">
    <property type="protein sequence ID" value="GCE42010.1"/>
    <property type="molecule type" value="Genomic_DNA"/>
</dbReference>